<dbReference type="InterPro" id="IPR008949">
    <property type="entry name" value="Isoprenoid_synthase_dom_sf"/>
</dbReference>
<dbReference type="PANTHER" id="PTHR12001:SF85">
    <property type="entry name" value="SHORT CHAIN ISOPRENYL DIPHOSPHATE SYNTHASE"/>
    <property type="match status" value="1"/>
</dbReference>
<sequence length="360" mass="37177">MRPPRGPAGAHGRHRGEEPAARARRCGPRAGVGAVSDVDDLLERVRERLRTTPSCGVARVDRLVGDALRPGKLLRPDLVLRSAVATGSDLGRTADVERRVIEGALSVELLHVATLVHDDIIDAADVRRGRPSVVASAGVATAIVVGDLLLARGAAAAARSSGAASGVWARTLDCMAAGQLREAGLAESPSLEAHAEYASLKTAELFRSSAEIGALAAGAAPWVVEAHGTFGLHFGMAFQHVDDLLDLVGDAGRMGKPTGADATNGVPTAISLLSGRDGLEEVAGLIADELEEARAALRPGPGAAALATWAGGALRRAARAAVDPADRDLDARLTTAFGRLDDASDPRAWELRPCRTSSSV</sequence>
<dbReference type="EMBL" id="PJBV01000010">
    <property type="protein sequence ID" value="PKH44413.1"/>
    <property type="molecule type" value="Genomic_DNA"/>
</dbReference>
<evidence type="ECO:0000256" key="1">
    <source>
        <dbReference type="ARBA" id="ARBA00001946"/>
    </source>
</evidence>
<accession>A0ABX4R451</accession>
<evidence type="ECO:0000256" key="4">
    <source>
        <dbReference type="ARBA" id="ARBA00022723"/>
    </source>
</evidence>
<keyword evidence="3 6" id="KW-0808">Transferase</keyword>
<dbReference type="InterPro" id="IPR033749">
    <property type="entry name" value="Polyprenyl_synt_CS"/>
</dbReference>
<comment type="similarity">
    <text evidence="2 6">Belongs to the FPP/GGPP synthase family.</text>
</comment>
<protein>
    <submittedName>
        <fullName evidence="8">Polyprenyl synthetase family protein</fullName>
    </submittedName>
</protein>
<dbReference type="InterPro" id="IPR000092">
    <property type="entry name" value="Polyprenyl_synt"/>
</dbReference>
<reference evidence="8 9" key="1">
    <citation type="submission" date="2017-12" db="EMBL/GenBank/DDBJ databases">
        <title>Pharmacopeia of the Arctic Ocean.</title>
        <authorList>
            <person name="Collins E."/>
            <person name="Ducluzeau A.-L."/>
        </authorList>
    </citation>
    <scope>NUCLEOTIDE SEQUENCE [LARGE SCALE GENOMIC DNA]</scope>
    <source>
        <strain evidence="8 9">DSM 23325</strain>
    </source>
</reference>
<feature type="region of interest" description="Disordered" evidence="7">
    <location>
        <begin position="1"/>
        <end position="30"/>
    </location>
</feature>
<dbReference type="SUPFAM" id="SSF48576">
    <property type="entry name" value="Terpenoid synthases"/>
    <property type="match status" value="1"/>
</dbReference>
<keyword evidence="9" id="KW-1185">Reference proteome</keyword>
<keyword evidence="4" id="KW-0479">Metal-binding</keyword>
<dbReference type="Proteomes" id="UP000233565">
    <property type="component" value="Unassembled WGS sequence"/>
</dbReference>
<dbReference type="SFLD" id="SFLDS00005">
    <property type="entry name" value="Isoprenoid_Synthase_Type_I"/>
    <property type="match status" value="1"/>
</dbReference>
<dbReference type="Gene3D" id="1.10.600.10">
    <property type="entry name" value="Farnesyl Diphosphate Synthase"/>
    <property type="match status" value="1"/>
</dbReference>
<evidence type="ECO:0000256" key="2">
    <source>
        <dbReference type="ARBA" id="ARBA00006706"/>
    </source>
</evidence>
<proteinExistence type="inferred from homology"/>
<evidence type="ECO:0000313" key="9">
    <source>
        <dbReference type="Proteomes" id="UP000233565"/>
    </source>
</evidence>
<evidence type="ECO:0000256" key="6">
    <source>
        <dbReference type="RuleBase" id="RU004466"/>
    </source>
</evidence>
<dbReference type="PROSITE" id="PS00723">
    <property type="entry name" value="POLYPRENYL_SYNTHASE_1"/>
    <property type="match status" value="1"/>
</dbReference>
<dbReference type="Pfam" id="PF00348">
    <property type="entry name" value="polyprenyl_synt"/>
    <property type="match status" value="1"/>
</dbReference>
<keyword evidence="5" id="KW-0460">Magnesium</keyword>
<evidence type="ECO:0000256" key="7">
    <source>
        <dbReference type="SAM" id="MobiDB-lite"/>
    </source>
</evidence>
<evidence type="ECO:0000313" key="8">
    <source>
        <dbReference type="EMBL" id="PKH44413.1"/>
    </source>
</evidence>
<comment type="cofactor">
    <cofactor evidence="1">
        <name>Mg(2+)</name>
        <dbReference type="ChEBI" id="CHEBI:18420"/>
    </cofactor>
</comment>
<organism evidence="8 9">
    <name type="scientific">Nocardioides alpinus</name>
    <dbReference type="NCBI Taxonomy" id="748909"/>
    <lineage>
        <taxon>Bacteria</taxon>
        <taxon>Bacillati</taxon>
        <taxon>Actinomycetota</taxon>
        <taxon>Actinomycetes</taxon>
        <taxon>Propionibacteriales</taxon>
        <taxon>Nocardioidaceae</taxon>
        <taxon>Nocardioides</taxon>
    </lineage>
</organism>
<name>A0ABX4R451_9ACTN</name>
<evidence type="ECO:0000256" key="3">
    <source>
        <dbReference type="ARBA" id="ARBA00022679"/>
    </source>
</evidence>
<gene>
    <name evidence="8" type="ORF">CXG46_02465</name>
</gene>
<evidence type="ECO:0000256" key="5">
    <source>
        <dbReference type="ARBA" id="ARBA00022842"/>
    </source>
</evidence>
<dbReference type="PANTHER" id="PTHR12001">
    <property type="entry name" value="GERANYLGERANYL PYROPHOSPHATE SYNTHASE"/>
    <property type="match status" value="1"/>
</dbReference>
<comment type="caution">
    <text evidence="8">The sequence shown here is derived from an EMBL/GenBank/DDBJ whole genome shotgun (WGS) entry which is preliminary data.</text>
</comment>